<evidence type="ECO:0000259" key="15">
    <source>
        <dbReference type="PROSITE" id="PS50104"/>
    </source>
</evidence>
<keyword evidence="12" id="KW-0325">Glycoprotein</keyword>
<dbReference type="KEGG" id="tng:GSTEN00025477G001"/>
<organism evidence="16">
    <name type="scientific">Tetraodon nigroviridis</name>
    <name type="common">Spotted green pufferfish</name>
    <name type="synonym">Chelonodon nigroviridis</name>
    <dbReference type="NCBI Taxonomy" id="99883"/>
    <lineage>
        <taxon>Eukaryota</taxon>
        <taxon>Metazoa</taxon>
        <taxon>Chordata</taxon>
        <taxon>Craniata</taxon>
        <taxon>Vertebrata</taxon>
        <taxon>Euteleostomi</taxon>
        <taxon>Actinopterygii</taxon>
        <taxon>Neopterygii</taxon>
        <taxon>Teleostei</taxon>
        <taxon>Neoteleostei</taxon>
        <taxon>Acanthomorphata</taxon>
        <taxon>Eupercaria</taxon>
        <taxon>Tetraodontiformes</taxon>
        <taxon>Tetradontoidea</taxon>
        <taxon>Tetraodontidae</taxon>
        <taxon>Tetraodon</taxon>
    </lineage>
</organism>
<comment type="caution">
    <text evidence="16">The sequence shown here is derived from an EMBL/GenBank/DDBJ whole genome shotgun (WGS) entry which is preliminary data.</text>
</comment>
<dbReference type="SMART" id="SM00255">
    <property type="entry name" value="TIR"/>
    <property type="match status" value="1"/>
</dbReference>
<sequence length="647" mass="74673">MAGNKMSVFQSGDLTNTSLKLKLLDLSKNPIRIFRITADIFPNLTWLNIGGTFKTQQITWDVGTFLGRVNTLDISELRLDLGHVTPLLASLDASLTVLRMNQMSCSLAALINISCSIPTMLKLQLGRNRLRSVSSSMFHLCSNVTELNLMQNQIDSVDKRTFRSMPQLTVLSLSNNNLSSVPAATRNLPALMELDLSKNRIQAVRCGDFANLTSLRQLNLYANSISALSHCVFKDLTQLRVLKLQNNSISKLSGAFQLYLQNLRQLHLNSNRLAAISRGFNCRNSQLLSLSKNMFTYTPRLQRLDISSNDFTDLPPDLFHPIPQVRSLYISRISLRSLDFIKKAKLDQLEFLQARRNVFSVVSEDVVEALPELAYVDFQGNSFTCSCDNAWFLQWAQKNNHTQVFDAYNFECNYPRKEKGKKLLGLDTQSCVINTDFICFVSTTCAILLLMAASFAYHFLRWQLTYAYYFFLALLVDTKYKNRETPHQYDAFVSYNAHDELWVLRYLLPTLEEQQGWRLCLHHRDFEPGKPIVENITDAIYGSRKTICVISRRYLESNWCSREIQVASFRLFDERKDVLILIFLEDIPISQLSPFYRMKKMLKRKTYLSWPRAEGHPLVFWEKLRQALLEKETVQLRRRKNKNSHHS</sequence>
<evidence type="ECO:0000256" key="7">
    <source>
        <dbReference type="ARBA" id="ARBA00022737"/>
    </source>
</evidence>
<dbReference type="GO" id="GO:0002224">
    <property type="term" value="P:toll-like receptor signaling pathway"/>
    <property type="evidence" value="ECO:0007669"/>
    <property type="project" value="TreeGrafter"/>
</dbReference>
<dbReference type="PROSITE" id="PS50104">
    <property type="entry name" value="TIR"/>
    <property type="match status" value="1"/>
</dbReference>
<dbReference type="SMART" id="SM00082">
    <property type="entry name" value="LRRCT"/>
    <property type="match status" value="1"/>
</dbReference>
<dbReference type="Pfam" id="PF01582">
    <property type="entry name" value="TIR"/>
    <property type="match status" value="1"/>
</dbReference>
<dbReference type="InterPro" id="IPR032675">
    <property type="entry name" value="LRR_dom_sf"/>
</dbReference>
<dbReference type="PROSITE" id="PS51450">
    <property type="entry name" value="LRR"/>
    <property type="match status" value="3"/>
</dbReference>
<dbReference type="InterPro" id="IPR003591">
    <property type="entry name" value="Leu-rich_rpt_typical-subtyp"/>
</dbReference>
<dbReference type="GO" id="GO:0005886">
    <property type="term" value="C:plasma membrane"/>
    <property type="evidence" value="ECO:0007669"/>
    <property type="project" value="TreeGrafter"/>
</dbReference>
<dbReference type="InterPro" id="IPR035897">
    <property type="entry name" value="Toll_tir_struct_dom_sf"/>
</dbReference>
<dbReference type="PRINTS" id="PR01537">
    <property type="entry name" value="INTRLKN1R1F"/>
</dbReference>
<reference evidence="16" key="1">
    <citation type="journal article" date="2004" name="Nature">
        <title>Genome duplication in the teleost fish Tetraodon nigroviridis reveals the early vertebrate proto-karyotype.</title>
        <authorList>
            <person name="Jaillon O."/>
            <person name="Aury J.-M."/>
            <person name="Brunet F."/>
            <person name="Petit J.-L."/>
            <person name="Stange-Thomann N."/>
            <person name="Mauceli E."/>
            <person name="Bouneau L."/>
            <person name="Fischer C."/>
            <person name="Ozouf-Costaz C."/>
            <person name="Bernot A."/>
            <person name="Nicaud S."/>
            <person name="Jaffe D."/>
            <person name="Fisher S."/>
            <person name="Lutfalla G."/>
            <person name="Dossat C."/>
            <person name="Segurens B."/>
            <person name="Dasilva C."/>
            <person name="Salanoubat M."/>
            <person name="Levy M."/>
            <person name="Boudet N."/>
            <person name="Castellano S."/>
            <person name="Anthouard V."/>
            <person name="Jubin C."/>
            <person name="Castelli V."/>
            <person name="Katinka M."/>
            <person name="Vacherie B."/>
            <person name="Biemont C."/>
            <person name="Skalli Z."/>
            <person name="Cattolico L."/>
            <person name="Poulain J."/>
            <person name="De Berardinis V."/>
            <person name="Cruaud C."/>
            <person name="Duprat S."/>
            <person name="Brottier P."/>
            <person name="Coutanceau J.-P."/>
            <person name="Gouzy J."/>
            <person name="Parra G."/>
            <person name="Lardier G."/>
            <person name="Chapple C."/>
            <person name="McKernan K.J."/>
            <person name="McEwan P."/>
            <person name="Bosak S."/>
            <person name="Kellis M."/>
            <person name="Volff J.-N."/>
            <person name="Guigo R."/>
            <person name="Zody M.C."/>
            <person name="Mesirov J."/>
            <person name="Lindblad-Toh K."/>
            <person name="Birren B."/>
            <person name="Nusbaum C."/>
            <person name="Kahn D."/>
            <person name="Robinson-Rechavi M."/>
            <person name="Laudet V."/>
            <person name="Schachter V."/>
            <person name="Quetier F."/>
            <person name="Saurin W."/>
            <person name="Scarpelli C."/>
            <person name="Wincker P."/>
            <person name="Lander E.S."/>
            <person name="Weissenbach J."/>
            <person name="Roest Crollius H."/>
        </authorList>
    </citation>
    <scope>NUCLEOTIDE SEQUENCE [LARGE SCALE GENOMIC DNA]</scope>
</reference>
<gene>
    <name evidence="16" type="ORF">GSTENG00025477001</name>
</gene>
<dbReference type="PANTHER" id="PTHR24365:SF522">
    <property type="entry name" value="LOW QUALITY PROTEIN: TOLL-LIKE RECEPTOR 13-RELATED"/>
    <property type="match status" value="1"/>
</dbReference>
<comment type="similarity">
    <text evidence="2">Belongs to the Toll-like receptor family.</text>
</comment>
<evidence type="ECO:0000256" key="6">
    <source>
        <dbReference type="ARBA" id="ARBA00022729"/>
    </source>
</evidence>
<evidence type="ECO:0000256" key="8">
    <source>
        <dbReference type="ARBA" id="ARBA00022859"/>
    </source>
</evidence>
<name>Q4S1N0_TETNG</name>
<keyword evidence="3" id="KW-0399">Innate immunity</keyword>
<dbReference type="SMART" id="SM00369">
    <property type="entry name" value="LRR_TYP"/>
    <property type="match status" value="8"/>
</dbReference>
<reference evidence="16" key="2">
    <citation type="submission" date="2004-02" db="EMBL/GenBank/DDBJ databases">
        <authorList>
            <consortium name="Genoscope"/>
            <consortium name="Whitehead Institute Centre for Genome Research"/>
        </authorList>
    </citation>
    <scope>NUCLEOTIDE SEQUENCE</scope>
</reference>
<keyword evidence="11" id="KW-0675">Receptor</keyword>
<dbReference type="GO" id="GO:0006954">
    <property type="term" value="P:inflammatory response"/>
    <property type="evidence" value="ECO:0007669"/>
    <property type="project" value="UniProtKB-KW"/>
</dbReference>
<dbReference type="GO" id="GO:0038023">
    <property type="term" value="F:signaling receptor activity"/>
    <property type="evidence" value="ECO:0007669"/>
    <property type="project" value="TreeGrafter"/>
</dbReference>
<dbReference type="FunFam" id="3.40.50.10140:FF:000001">
    <property type="entry name" value="Toll-like receptor 2"/>
    <property type="match status" value="1"/>
</dbReference>
<evidence type="ECO:0000256" key="4">
    <source>
        <dbReference type="ARBA" id="ARBA00022614"/>
    </source>
</evidence>
<dbReference type="EMBL" id="CAAE01014768">
    <property type="protein sequence ID" value="CAG05452.1"/>
    <property type="molecule type" value="Genomic_DNA"/>
</dbReference>
<keyword evidence="9 14" id="KW-1133">Transmembrane helix</keyword>
<evidence type="ECO:0000256" key="2">
    <source>
        <dbReference type="ARBA" id="ARBA00009634"/>
    </source>
</evidence>
<keyword evidence="5 14" id="KW-0812">Transmembrane</keyword>
<evidence type="ECO:0000256" key="12">
    <source>
        <dbReference type="ARBA" id="ARBA00023180"/>
    </source>
</evidence>
<dbReference type="OrthoDB" id="1421090at2759"/>
<evidence type="ECO:0000256" key="13">
    <source>
        <dbReference type="ARBA" id="ARBA00023198"/>
    </source>
</evidence>
<dbReference type="Gene3D" id="3.40.50.10140">
    <property type="entry name" value="Toll/interleukin-1 receptor homology (TIR) domain"/>
    <property type="match status" value="1"/>
</dbReference>
<dbReference type="InterPro" id="IPR000157">
    <property type="entry name" value="TIR_dom"/>
</dbReference>
<evidence type="ECO:0000256" key="10">
    <source>
        <dbReference type="ARBA" id="ARBA00023136"/>
    </source>
</evidence>
<evidence type="ECO:0000256" key="9">
    <source>
        <dbReference type="ARBA" id="ARBA00022989"/>
    </source>
</evidence>
<evidence type="ECO:0000256" key="5">
    <source>
        <dbReference type="ARBA" id="ARBA00022692"/>
    </source>
</evidence>
<keyword evidence="8" id="KW-0391">Immunity</keyword>
<feature type="transmembrane region" description="Helical" evidence="14">
    <location>
        <begin position="440"/>
        <end position="460"/>
    </location>
</feature>
<comment type="subcellular location">
    <subcellularLocation>
        <location evidence="1">Membrane</location>
        <topology evidence="1">Single-pass type I membrane protein</topology>
    </subcellularLocation>
</comment>
<accession>Q4S1N0</accession>
<dbReference type="SUPFAM" id="SSF52200">
    <property type="entry name" value="Toll/Interleukin receptor TIR domain"/>
    <property type="match status" value="1"/>
</dbReference>
<keyword evidence="4" id="KW-0433">Leucine-rich repeat</keyword>
<dbReference type="InterPro" id="IPR001611">
    <property type="entry name" value="Leu-rich_rpt"/>
</dbReference>
<evidence type="ECO:0000256" key="1">
    <source>
        <dbReference type="ARBA" id="ARBA00004479"/>
    </source>
</evidence>
<evidence type="ECO:0000256" key="11">
    <source>
        <dbReference type="ARBA" id="ARBA00023170"/>
    </source>
</evidence>
<dbReference type="PANTHER" id="PTHR24365">
    <property type="entry name" value="TOLL-LIKE RECEPTOR"/>
    <property type="match status" value="1"/>
</dbReference>
<proteinExistence type="inferred from homology"/>
<dbReference type="Gene3D" id="3.80.10.10">
    <property type="entry name" value="Ribonuclease Inhibitor"/>
    <property type="match status" value="3"/>
</dbReference>
<feature type="domain" description="TIR" evidence="15">
    <location>
        <begin position="487"/>
        <end position="628"/>
    </location>
</feature>
<dbReference type="Pfam" id="PF13855">
    <property type="entry name" value="LRR_8"/>
    <property type="match status" value="2"/>
</dbReference>
<dbReference type="GO" id="GO:0045087">
    <property type="term" value="P:innate immune response"/>
    <property type="evidence" value="ECO:0007669"/>
    <property type="project" value="UniProtKB-KW"/>
</dbReference>
<evidence type="ECO:0000313" key="16">
    <source>
        <dbReference type="EMBL" id="CAG05452.1"/>
    </source>
</evidence>
<keyword evidence="13" id="KW-0395">Inflammatory response</keyword>
<dbReference type="InterPro" id="IPR000483">
    <property type="entry name" value="Cys-rich_flank_reg_C"/>
</dbReference>
<protein>
    <submittedName>
        <fullName evidence="16">(spotted green pufferfish) hypothetical protein</fullName>
    </submittedName>
</protein>
<evidence type="ECO:0000256" key="3">
    <source>
        <dbReference type="ARBA" id="ARBA00022588"/>
    </source>
</evidence>
<dbReference type="SUPFAM" id="SSF52058">
    <property type="entry name" value="L domain-like"/>
    <property type="match status" value="2"/>
</dbReference>
<keyword evidence="6" id="KW-0732">Signal</keyword>
<keyword evidence="10 14" id="KW-0472">Membrane</keyword>
<dbReference type="AlphaFoldDB" id="Q4S1N0"/>
<evidence type="ECO:0000256" key="14">
    <source>
        <dbReference type="SAM" id="Phobius"/>
    </source>
</evidence>
<keyword evidence="7" id="KW-0677">Repeat</keyword>